<dbReference type="Gene3D" id="3.10.350.10">
    <property type="entry name" value="LysM domain"/>
    <property type="match status" value="1"/>
</dbReference>
<dbReference type="SMART" id="SM00257">
    <property type="entry name" value="LysM"/>
    <property type="match status" value="1"/>
</dbReference>
<gene>
    <name evidence="2" type="ORF">E2K98_02065</name>
</gene>
<dbReference type="InterPro" id="IPR042047">
    <property type="entry name" value="SleB_dom1"/>
</dbReference>
<dbReference type="Proteomes" id="UP000295132">
    <property type="component" value="Unassembled WGS sequence"/>
</dbReference>
<organism evidence="2 3">
    <name type="scientific">Bacillus salipaludis</name>
    <dbReference type="NCBI Taxonomy" id="2547811"/>
    <lineage>
        <taxon>Bacteria</taxon>
        <taxon>Bacillati</taxon>
        <taxon>Bacillota</taxon>
        <taxon>Bacilli</taxon>
        <taxon>Bacillales</taxon>
        <taxon>Bacillaceae</taxon>
        <taxon>Bacillus</taxon>
    </lineage>
</organism>
<accession>A0A4R5VZX6</accession>
<dbReference type="Pfam" id="PF07486">
    <property type="entry name" value="Hydrolase_2"/>
    <property type="match status" value="1"/>
</dbReference>
<feature type="domain" description="LysM" evidence="1">
    <location>
        <begin position="25"/>
        <end position="70"/>
    </location>
</feature>
<name>A0A4R5VZX6_9BACI</name>
<protein>
    <submittedName>
        <fullName evidence="2">LysM peptidoglycan-binding domain-containing protein</fullName>
    </submittedName>
</protein>
<dbReference type="EMBL" id="SMYO01000001">
    <property type="protein sequence ID" value="TDK65200.1"/>
    <property type="molecule type" value="Genomic_DNA"/>
</dbReference>
<evidence type="ECO:0000313" key="3">
    <source>
        <dbReference type="Proteomes" id="UP000295132"/>
    </source>
</evidence>
<dbReference type="AlphaFoldDB" id="A0A4R5VZX6"/>
<dbReference type="GO" id="GO:0016787">
    <property type="term" value="F:hydrolase activity"/>
    <property type="evidence" value="ECO:0007669"/>
    <property type="project" value="InterPro"/>
</dbReference>
<evidence type="ECO:0000313" key="2">
    <source>
        <dbReference type="EMBL" id="TDK65200.1"/>
    </source>
</evidence>
<dbReference type="Gene3D" id="1.10.10.2520">
    <property type="entry name" value="Cell wall hydrolase SleB, domain 1"/>
    <property type="match status" value="1"/>
</dbReference>
<dbReference type="InterPro" id="IPR036779">
    <property type="entry name" value="LysM_dom_sf"/>
</dbReference>
<proteinExistence type="predicted"/>
<evidence type="ECO:0000259" key="1">
    <source>
        <dbReference type="PROSITE" id="PS51782"/>
    </source>
</evidence>
<dbReference type="InterPro" id="IPR011105">
    <property type="entry name" value="Cell_wall_hydrolase_SleB"/>
</dbReference>
<dbReference type="PROSITE" id="PS51782">
    <property type="entry name" value="LYSM"/>
    <property type="match status" value="1"/>
</dbReference>
<dbReference type="InterPro" id="IPR018392">
    <property type="entry name" value="LysM"/>
</dbReference>
<dbReference type="Gene3D" id="6.20.240.60">
    <property type="match status" value="1"/>
</dbReference>
<sequence length="191" mass="21465">MTAFLFLFMLVQPGLLGRVDAQTLETVKIYKVHDETPVQVALKYGVSKSKIIKVNGIKNNRLTPGEKIIIPKQISQKEKDLLARLVTAEAKGEPYKGKVAVAAVVLNRVKNDQFPDSIHQVIYQKRQFQPVANGMINKPAVEDAKKAVNEALAKNGQITDALYFYNPDKTDSKWLRSKKTIKKIGHHRFAI</sequence>
<comment type="caution">
    <text evidence="2">The sequence shown here is derived from an EMBL/GenBank/DDBJ whole genome shotgun (WGS) entry which is preliminary data.</text>
</comment>
<reference evidence="2 3" key="1">
    <citation type="submission" date="2019-03" db="EMBL/GenBank/DDBJ databases">
        <title>Bacillus niacini sp. nov. a Nicotinate-Metabolizing Mesophile Isolated from Soil.</title>
        <authorList>
            <person name="Zhang G."/>
        </authorList>
    </citation>
    <scope>NUCLEOTIDE SEQUENCE [LARGE SCALE GENOMIC DNA]</scope>
    <source>
        <strain evidence="2 3">WN066</strain>
    </source>
</reference>
<dbReference type="SUPFAM" id="SSF54106">
    <property type="entry name" value="LysM domain"/>
    <property type="match status" value="1"/>
</dbReference>
<dbReference type="Pfam" id="PF01476">
    <property type="entry name" value="LysM"/>
    <property type="match status" value="1"/>
</dbReference>